<dbReference type="Pfam" id="PF13579">
    <property type="entry name" value="Glyco_trans_4_4"/>
    <property type="match status" value="1"/>
</dbReference>
<dbReference type="RefSeq" id="WP_186737751.1">
    <property type="nucleotide sequence ID" value="NZ_VFIA01000012.1"/>
</dbReference>
<dbReference type="InterPro" id="IPR001296">
    <property type="entry name" value="Glyco_trans_1"/>
</dbReference>
<proteinExistence type="predicted"/>
<evidence type="ECO:0000259" key="1">
    <source>
        <dbReference type="Pfam" id="PF00534"/>
    </source>
</evidence>
<keyword evidence="4" id="KW-1185">Reference proteome</keyword>
<dbReference type="Proteomes" id="UP000700732">
    <property type="component" value="Unassembled WGS sequence"/>
</dbReference>
<reference evidence="3 4" key="1">
    <citation type="submission" date="2019-06" db="EMBL/GenBank/DDBJ databases">
        <title>Spirosoma utsteinense sp. nov. isolated from Antarctic ice-free soils.</title>
        <authorList>
            <person name="Tahon G."/>
        </authorList>
    </citation>
    <scope>NUCLEOTIDE SEQUENCE [LARGE SCALE GENOMIC DNA]</scope>
    <source>
        <strain evidence="3 4">LMG 31447</strain>
    </source>
</reference>
<dbReference type="PANTHER" id="PTHR45947:SF3">
    <property type="entry name" value="SULFOQUINOVOSYL TRANSFERASE SQD2"/>
    <property type="match status" value="1"/>
</dbReference>
<feature type="domain" description="Glycosyl transferase family 1" evidence="1">
    <location>
        <begin position="198"/>
        <end position="354"/>
    </location>
</feature>
<protein>
    <submittedName>
        <fullName evidence="3">Glycosyltransferase involved in cell wall biosynthesis</fullName>
    </submittedName>
</protein>
<sequence>MRILIIHNILWAHYKASVFQALQQAVDQHPGITLKVLQIARNERSRAGLETAVADGTAPTYTYNYELLFDRFLEDVSLADRTRALLRAVRAFKPDVINLTGYYDPAQQLLLLWANANGVRVVMQSESTMADQQRGGWKDQLKRWLLSRCDGFFCFGNQSADYLIKLGVPPEKVLMRKNAVDNESLRAVFEKALPTRSSQQQALGLRPNNIVFVGRLIGVKNLPMLVTAFAEARKRSLAAASWGLIMLGDGAEQDRLTAQIQSLGLADAVHILPGRPWFQVPQVLALSNVLALPSRSEPWGLVVNEAMACGLPVIVSNRCGCVPDLVHDRRNGFVFDPDEPNQLVEQLTGFMNGSVDIDRMSRLAEASVISYAPDAVAREMLDGFRRVVLRSSKAAHFSA</sequence>
<feature type="domain" description="Glycosyltransferase subfamily 4-like N-terminal" evidence="2">
    <location>
        <begin position="79"/>
        <end position="176"/>
    </location>
</feature>
<dbReference type="EMBL" id="VFIA01000012">
    <property type="protein sequence ID" value="MBC3791960.1"/>
    <property type="molecule type" value="Genomic_DNA"/>
</dbReference>
<dbReference type="Gene3D" id="3.40.50.2000">
    <property type="entry name" value="Glycogen Phosphorylase B"/>
    <property type="match status" value="2"/>
</dbReference>
<organism evidence="3 4">
    <name type="scientific">Spirosoma utsteinense</name>
    <dbReference type="NCBI Taxonomy" id="2585773"/>
    <lineage>
        <taxon>Bacteria</taxon>
        <taxon>Pseudomonadati</taxon>
        <taxon>Bacteroidota</taxon>
        <taxon>Cytophagia</taxon>
        <taxon>Cytophagales</taxon>
        <taxon>Cytophagaceae</taxon>
        <taxon>Spirosoma</taxon>
    </lineage>
</organism>
<evidence type="ECO:0000259" key="2">
    <source>
        <dbReference type="Pfam" id="PF13579"/>
    </source>
</evidence>
<evidence type="ECO:0000313" key="3">
    <source>
        <dbReference type="EMBL" id="MBC3791960.1"/>
    </source>
</evidence>
<dbReference type="InterPro" id="IPR028098">
    <property type="entry name" value="Glyco_trans_4-like_N"/>
</dbReference>
<name>A0ABR6W5V5_9BACT</name>
<gene>
    <name evidence="3" type="ORF">FH603_2469</name>
</gene>
<dbReference type="Pfam" id="PF00534">
    <property type="entry name" value="Glycos_transf_1"/>
    <property type="match status" value="1"/>
</dbReference>
<dbReference type="CDD" id="cd03801">
    <property type="entry name" value="GT4_PimA-like"/>
    <property type="match status" value="1"/>
</dbReference>
<dbReference type="InterPro" id="IPR050194">
    <property type="entry name" value="Glycosyltransferase_grp1"/>
</dbReference>
<dbReference type="SUPFAM" id="SSF53756">
    <property type="entry name" value="UDP-Glycosyltransferase/glycogen phosphorylase"/>
    <property type="match status" value="1"/>
</dbReference>
<evidence type="ECO:0000313" key="4">
    <source>
        <dbReference type="Proteomes" id="UP000700732"/>
    </source>
</evidence>
<dbReference type="PANTHER" id="PTHR45947">
    <property type="entry name" value="SULFOQUINOVOSYL TRANSFERASE SQD2"/>
    <property type="match status" value="1"/>
</dbReference>
<accession>A0ABR6W5V5</accession>
<comment type="caution">
    <text evidence="3">The sequence shown here is derived from an EMBL/GenBank/DDBJ whole genome shotgun (WGS) entry which is preliminary data.</text>
</comment>